<dbReference type="Proteomes" id="UP000002440">
    <property type="component" value="Chromosome"/>
</dbReference>
<dbReference type="HOGENOM" id="CLU_115403_13_3_4"/>
<organism evidence="2 3">
    <name type="scientific">Methylobacillus flagellatus (strain ATCC 51484 / DSM 6875 / VKM B-1610 / KT)</name>
    <dbReference type="NCBI Taxonomy" id="265072"/>
    <lineage>
        <taxon>Bacteria</taxon>
        <taxon>Pseudomonadati</taxon>
        <taxon>Pseudomonadota</taxon>
        <taxon>Betaproteobacteria</taxon>
        <taxon>Nitrosomonadales</taxon>
        <taxon>Methylophilaceae</taxon>
        <taxon>Methylobacillus</taxon>
    </lineage>
</organism>
<reference evidence="2 3" key="1">
    <citation type="submission" date="2006-03" db="EMBL/GenBank/DDBJ databases">
        <title>Complete sequence of Methylobacillus flagellatus KT.</title>
        <authorList>
            <consortium name="US DOE Joint Genome Institute"/>
            <person name="Copeland A."/>
            <person name="Lucas S."/>
            <person name="Lapidus A."/>
            <person name="Barry K."/>
            <person name="Detter J.C."/>
            <person name="Glavina del Rio T."/>
            <person name="Hammon N."/>
            <person name="Israni S."/>
            <person name="Dalin E."/>
            <person name="Tice H."/>
            <person name="Pitluck S."/>
            <person name="Brettin T."/>
            <person name="Bruce D."/>
            <person name="Han C."/>
            <person name="Tapia R."/>
            <person name="Saunders E."/>
            <person name="Gilna P."/>
            <person name="Schmutz J."/>
            <person name="Larimer F."/>
            <person name="Land M."/>
            <person name="Kyrpides N."/>
            <person name="Anderson I."/>
            <person name="Richardson P."/>
        </authorList>
    </citation>
    <scope>NUCLEOTIDE SEQUENCE [LARGE SCALE GENOMIC DNA]</scope>
    <source>
        <strain evidence="3">KT / ATCC 51484 / DSM 6875</strain>
    </source>
</reference>
<evidence type="ECO:0000313" key="3">
    <source>
        <dbReference type="Proteomes" id="UP000002440"/>
    </source>
</evidence>
<sequence length="85" mass="9324">MTINQVNVLLAESRALQMPSVLEVDLAQVAEVDTVALSLIFEWMRHAAANKVDIRVVNLPANLVGLATLYGVLELIPQSDSSHYH</sequence>
<protein>
    <submittedName>
        <fullName evidence="2">STAS domain</fullName>
    </submittedName>
</protein>
<dbReference type="eggNOG" id="COG3113">
    <property type="taxonomic scope" value="Bacteria"/>
</dbReference>
<dbReference type="AlphaFoldDB" id="Q1H4S5"/>
<feature type="domain" description="MlaB-like STAS" evidence="1">
    <location>
        <begin position="2"/>
        <end position="72"/>
    </location>
</feature>
<name>Q1H4S5_METFK</name>
<keyword evidence="3" id="KW-1185">Reference proteome</keyword>
<dbReference type="KEGG" id="mfa:Mfla_0241"/>
<dbReference type="InterPro" id="IPR036513">
    <property type="entry name" value="STAS_dom_sf"/>
</dbReference>
<dbReference type="SUPFAM" id="SSF52091">
    <property type="entry name" value="SpoIIaa-like"/>
    <property type="match status" value="1"/>
</dbReference>
<evidence type="ECO:0000259" key="1">
    <source>
        <dbReference type="Pfam" id="PF13466"/>
    </source>
</evidence>
<evidence type="ECO:0000313" key="2">
    <source>
        <dbReference type="EMBL" id="ABE48512.1"/>
    </source>
</evidence>
<proteinExistence type="predicted"/>
<dbReference type="STRING" id="265072.Mfla_0241"/>
<dbReference type="Pfam" id="PF13466">
    <property type="entry name" value="STAS_2"/>
    <property type="match status" value="1"/>
</dbReference>
<dbReference type="EMBL" id="CP000284">
    <property type="protein sequence ID" value="ABE48512.1"/>
    <property type="molecule type" value="Genomic_DNA"/>
</dbReference>
<accession>Q1H4S5</accession>
<gene>
    <name evidence="2" type="ordered locus">Mfla_0241</name>
</gene>
<dbReference type="InterPro" id="IPR058548">
    <property type="entry name" value="MlaB-like_STAS"/>
</dbReference>
<dbReference type="Gene3D" id="3.30.750.24">
    <property type="entry name" value="STAS domain"/>
    <property type="match status" value="1"/>
</dbReference>